<keyword evidence="12 15" id="KW-0496">Mitochondrion</keyword>
<evidence type="ECO:0000256" key="3">
    <source>
        <dbReference type="ARBA" id="ARBA00012944"/>
    </source>
</evidence>
<evidence type="ECO:0000256" key="6">
    <source>
        <dbReference type="ARBA" id="ARBA00022660"/>
    </source>
</evidence>
<evidence type="ECO:0000313" key="16">
    <source>
        <dbReference type="EMBL" id="AIY61669.1"/>
    </source>
</evidence>
<keyword evidence="13 15" id="KW-0472">Membrane</keyword>
<dbReference type="GO" id="GO:0008137">
    <property type="term" value="F:NADH dehydrogenase (ubiquinone) activity"/>
    <property type="evidence" value="ECO:0007669"/>
    <property type="project" value="UniProtKB-UniRule"/>
</dbReference>
<evidence type="ECO:0000256" key="1">
    <source>
        <dbReference type="ARBA" id="ARBA00004225"/>
    </source>
</evidence>
<dbReference type="PANTHER" id="PTHR11435">
    <property type="entry name" value="NADH UBIQUINONE OXIDOREDUCTASE SUBUNIT ND6"/>
    <property type="match status" value="1"/>
</dbReference>
<evidence type="ECO:0000256" key="14">
    <source>
        <dbReference type="ARBA" id="ARBA00049551"/>
    </source>
</evidence>
<feature type="transmembrane region" description="Helical" evidence="15">
    <location>
        <begin position="47"/>
        <end position="66"/>
    </location>
</feature>
<evidence type="ECO:0000256" key="11">
    <source>
        <dbReference type="ARBA" id="ARBA00023027"/>
    </source>
</evidence>
<keyword evidence="9 15" id="KW-0249">Electron transport</keyword>
<feature type="transmembrane region" description="Helical" evidence="15">
    <location>
        <begin position="135"/>
        <end position="155"/>
    </location>
</feature>
<keyword evidence="7 15" id="KW-0812">Transmembrane</keyword>
<keyword evidence="8 15" id="KW-1278">Translocase</keyword>
<dbReference type="AlphaFoldDB" id="A0A0A7E9G6"/>
<comment type="catalytic activity">
    <reaction evidence="14 15">
        <text>a ubiquinone + NADH + 5 H(+)(in) = a ubiquinol + NAD(+) + 4 H(+)(out)</text>
        <dbReference type="Rhea" id="RHEA:29091"/>
        <dbReference type="Rhea" id="RHEA-COMP:9565"/>
        <dbReference type="Rhea" id="RHEA-COMP:9566"/>
        <dbReference type="ChEBI" id="CHEBI:15378"/>
        <dbReference type="ChEBI" id="CHEBI:16389"/>
        <dbReference type="ChEBI" id="CHEBI:17976"/>
        <dbReference type="ChEBI" id="CHEBI:57540"/>
        <dbReference type="ChEBI" id="CHEBI:57945"/>
        <dbReference type="EC" id="7.1.1.2"/>
    </reaction>
</comment>
<evidence type="ECO:0000256" key="13">
    <source>
        <dbReference type="ARBA" id="ARBA00023136"/>
    </source>
</evidence>
<keyword evidence="6 15" id="KW-0679">Respiratory chain</keyword>
<reference evidence="16" key="1">
    <citation type="submission" date="2014-10" db="EMBL/GenBank/DDBJ databases">
        <title>The evolutionary history of termites as inferred from 66 mitochondrial genomes.</title>
        <authorList>
            <person name="Bourguignon T."/>
            <person name="Lo N."/>
            <person name="Cameron S.L."/>
            <person name="Sobotnik J."/>
            <person name="Hayashi Y."/>
            <person name="Shigenobu S."/>
            <person name="Watanabe D."/>
            <person name="Roisin Y."/>
            <person name="Miura T."/>
            <person name="Evans T.A."/>
        </authorList>
    </citation>
    <scope>NUCLEOTIDE SEQUENCE</scope>
</reference>
<protein>
    <recommendedName>
        <fullName evidence="4 15">NADH-ubiquinone oxidoreductase chain 6</fullName>
        <ecNumber evidence="3 15">7.1.1.2</ecNumber>
    </recommendedName>
</protein>
<evidence type="ECO:0000256" key="8">
    <source>
        <dbReference type="ARBA" id="ARBA00022967"/>
    </source>
</evidence>
<feature type="transmembrane region" description="Helical" evidence="15">
    <location>
        <begin position="78"/>
        <end position="97"/>
    </location>
</feature>
<keyword evidence="10 15" id="KW-1133">Transmembrane helix</keyword>
<dbReference type="EMBL" id="KP026263">
    <property type="protein sequence ID" value="AIY61669.1"/>
    <property type="molecule type" value="Genomic_DNA"/>
</dbReference>
<keyword evidence="5 15" id="KW-0813">Transport</keyword>
<dbReference type="InterPro" id="IPR001457">
    <property type="entry name" value="NADH_UbQ/plastoQ_OxRdtase_su6"/>
</dbReference>
<comment type="subcellular location">
    <subcellularLocation>
        <location evidence="1 15">Mitochondrion membrane</location>
        <topology evidence="1 15">Multi-pass membrane protein</topology>
    </subcellularLocation>
</comment>
<evidence type="ECO:0000256" key="4">
    <source>
        <dbReference type="ARBA" id="ARBA00021095"/>
    </source>
</evidence>
<comment type="similarity">
    <text evidence="2 15">Belongs to the complex I subunit 6 family.</text>
</comment>
<dbReference type="Pfam" id="PF00499">
    <property type="entry name" value="Oxidored_q3"/>
    <property type="match status" value="1"/>
</dbReference>
<dbReference type="GO" id="GO:0031966">
    <property type="term" value="C:mitochondrial membrane"/>
    <property type="evidence" value="ECO:0007669"/>
    <property type="project" value="UniProtKB-SubCell"/>
</dbReference>
<name>A0A0A7E9G6_9NEOP</name>
<comment type="function">
    <text evidence="15">Core subunit of the mitochondrial membrane respiratory chain NADH dehydrogenase (Complex I) which catalyzes electron transfer from NADH through the respiratory chain, using ubiquinone as an electron acceptor. Essential for the catalytic activity and assembly of complex I.</text>
</comment>
<keyword evidence="11 15" id="KW-0520">NAD</keyword>
<proteinExistence type="inferred from homology"/>
<dbReference type="InterPro" id="IPR050269">
    <property type="entry name" value="ComplexI_Subunit6"/>
</dbReference>
<feature type="transmembrane region" description="Helical" evidence="15">
    <location>
        <begin position="21"/>
        <end position="41"/>
    </location>
</feature>
<geneLocation type="mitochondrion" evidence="16"/>
<organism evidence="16">
    <name type="scientific">Glyptotermes sp. A TB-2014</name>
    <dbReference type="NCBI Taxonomy" id="1576351"/>
    <lineage>
        <taxon>Eukaryota</taxon>
        <taxon>Metazoa</taxon>
        <taxon>Ecdysozoa</taxon>
        <taxon>Arthropoda</taxon>
        <taxon>Hexapoda</taxon>
        <taxon>Insecta</taxon>
        <taxon>Pterygota</taxon>
        <taxon>Neoptera</taxon>
        <taxon>Polyneoptera</taxon>
        <taxon>Dictyoptera</taxon>
        <taxon>Blattodea</taxon>
        <taxon>Blattoidea</taxon>
        <taxon>Termitoidae</taxon>
        <taxon>Kalotermitidae</taxon>
        <taxon>Glyptotermitinae</taxon>
        <taxon>Glyptotermes</taxon>
    </lineage>
</organism>
<evidence type="ECO:0000256" key="10">
    <source>
        <dbReference type="ARBA" id="ARBA00022989"/>
    </source>
</evidence>
<dbReference type="EC" id="7.1.1.2" evidence="3 15"/>
<evidence type="ECO:0000256" key="5">
    <source>
        <dbReference type="ARBA" id="ARBA00022448"/>
    </source>
</evidence>
<evidence type="ECO:0000256" key="2">
    <source>
        <dbReference type="ARBA" id="ARBA00005698"/>
    </source>
</evidence>
<keyword evidence="15" id="KW-0830">Ubiquinone</keyword>
<gene>
    <name evidence="16" type="primary">nad6</name>
</gene>
<dbReference type="PANTHER" id="PTHR11435:SF1">
    <property type="entry name" value="NADH-UBIQUINONE OXIDOREDUCTASE CHAIN 6"/>
    <property type="match status" value="1"/>
</dbReference>
<evidence type="ECO:0000256" key="7">
    <source>
        <dbReference type="ARBA" id="ARBA00022692"/>
    </source>
</evidence>
<evidence type="ECO:0000256" key="9">
    <source>
        <dbReference type="ARBA" id="ARBA00022982"/>
    </source>
</evidence>
<accession>A0A0A7E9G6</accession>
<evidence type="ECO:0000256" key="15">
    <source>
        <dbReference type="RuleBase" id="RU004430"/>
    </source>
</evidence>
<evidence type="ECO:0000256" key="12">
    <source>
        <dbReference type="ARBA" id="ARBA00023128"/>
    </source>
</evidence>
<sequence length="165" mass="18875">MKMMMISSTLSSLTFTQMKHPLAMGMMLLVQTMMTCLISGMMYQSFWFQYILFMVFVGGILVLFIYVTSLASNEMFSFSTKMMIAMTMFMLPSAILMNKTWTPLNSSDVTNHELMMMNKITTMTSKFYNQPSGTMTILMALYLFLTLIVVVKITNISKGPLRQTK</sequence>